<reference evidence="1" key="1">
    <citation type="submission" date="2021-03" db="EMBL/GenBank/DDBJ databases">
        <authorList>
            <person name="Bekaert M."/>
        </authorList>
    </citation>
    <scope>NUCLEOTIDE SEQUENCE</scope>
</reference>
<dbReference type="Gene3D" id="3.60.10.10">
    <property type="entry name" value="Endonuclease/exonuclease/phosphatase"/>
    <property type="match status" value="1"/>
</dbReference>
<keyword evidence="2" id="KW-1185">Reference proteome</keyword>
<sequence>MPPRTDPKKKTKSFNEVCSNFAEACSGIESDANNPANELLDLLKASTENSQALNESEMTAVKVMQLLLPAVNVLSSTMIIKNCAVQDAKIEKIYSAVRLNAYAIDNQNQYSRRENLRIAGINEEEGEDLFSVLVTICDAMNLKLNKSDIVSCHRVGKKGIQNNNRTVIMRTTRDFKAKIFANKKGLHGKPDFKNIYFNDDLTTLKFKLFQIVRKLDNVKAAHTRDGKIHCILKDNSRQTVENPDDLFKLVKEGNSSNRVSSQVIVTAHSSFVNSDNGVHVNSVKEGNSSNRVSSQVIVTAHSSFVNSDNGENSIDTSVQNTKSESVKSNSCDSVKVLALNVCDLKSKLKSPELEVLCNNYDILCFSESKLDQYDVINIKHFKSLPPLNRKNAKRKSGGIIVFVRDYLFENVEVLNSSNENVLWFILDNNVFDYATLFGAVYIPPESSNYSNIDIFDVLERDIIKYTAETRCKVCLLGDFNAHTGTKTDFTEINDYVLNSVQLEDVINSVNLETLGIDVSRNSLDLSVNNYGNRLLQLCQNIELLIVNGRLGKDKGIGALTCKNTTIVDYCILSPELFPYISEFEVLPFDPMLSDVHNALHVKILCKLIDVNKCMNSGEPSTIVKAVWDSKNLQSFNDCLNDENIVCLNDKLGCH</sequence>
<name>A0A8S3VBW0_MYTED</name>
<dbReference type="EMBL" id="CAJPWZ010003180">
    <property type="protein sequence ID" value="CAG2253867.1"/>
    <property type="molecule type" value="Genomic_DNA"/>
</dbReference>
<evidence type="ECO:0000313" key="2">
    <source>
        <dbReference type="Proteomes" id="UP000683360"/>
    </source>
</evidence>
<dbReference type="Proteomes" id="UP000683360">
    <property type="component" value="Unassembled WGS sequence"/>
</dbReference>
<accession>A0A8S3VBW0</accession>
<dbReference type="InterPro" id="IPR036691">
    <property type="entry name" value="Endo/exonu/phosph_ase_sf"/>
</dbReference>
<dbReference type="AlphaFoldDB" id="A0A8S3VBW0"/>
<proteinExistence type="predicted"/>
<dbReference type="SUPFAM" id="SSF56219">
    <property type="entry name" value="DNase I-like"/>
    <property type="match status" value="1"/>
</dbReference>
<evidence type="ECO:0008006" key="3">
    <source>
        <dbReference type="Google" id="ProtNLM"/>
    </source>
</evidence>
<evidence type="ECO:0000313" key="1">
    <source>
        <dbReference type="EMBL" id="CAG2253867.1"/>
    </source>
</evidence>
<dbReference type="OrthoDB" id="10046076at2759"/>
<gene>
    <name evidence="1" type="ORF">MEDL_65377</name>
</gene>
<comment type="caution">
    <text evidence="1">The sequence shown here is derived from an EMBL/GenBank/DDBJ whole genome shotgun (WGS) entry which is preliminary data.</text>
</comment>
<organism evidence="1 2">
    <name type="scientific">Mytilus edulis</name>
    <name type="common">Blue mussel</name>
    <dbReference type="NCBI Taxonomy" id="6550"/>
    <lineage>
        <taxon>Eukaryota</taxon>
        <taxon>Metazoa</taxon>
        <taxon>Spiralia</taxon>
        <taxon>Lophotrochozoa</taxon>
        <taxon>Mollusca</taxon>
        <taxon>Bivalvia</taxon>
        <taxon>Autobranchia</taxon>
        <taxon>Pteriomorphia</taxon>
        <taxon>Mytilida</taxon>
        <taxon>Mytiloidea</taxon>
        <taxon>Mytilidae</taxon>
        <taxon>Mytilinae</taxon>
        <taxon>Mytilus</taxon>
    </lineage>
</organism>
<protein>
    <recommendedName>
        <fullName evidence="3">Endonuclease/exonuclease/phosphatase domain-containing protein</fullName>
    </recommendedName>
</protein>